<dbReference type="PROSITE" id="PS50110">
    <property type="entry name" value="RESPONSE_REGULATORY"/>
    <property type="match status" value="1"/>
</dbReference>
<feature type="compositionally biased region" description="Basic and acidic residues" evidence="2">
    <location>
        <begin position="14"/>
        <end position="26"/>
    </location>
</feature>
<evidence type="ECO:0000259" key="3">
    <source>
        <dbReference type="PROSITE" id="PS50110"/>
    </source>
</evidence>
<dbReference type="InterPro" id="IPR001789">
    <property type="entry name" value="Sig_transdc_resp-reg_receiver"/>
</dbReference>
<dbReference type="AlphaFoldDB" id="A0A2P5C369"/>
<protein>
    <submittedName>
        <fullName evidence="4">Two-component response regulator</fullName>
    </submittedName>
</protein>
<dbReference type="SMART" id="SM00448">
    <property type="entry name" value="REC"/>
    <property type="match status" value="1"/>
</dbReference>
<dbReference type="Pfam" id="PF00072">
    <property type="entry name" value="Response_reg"/>
    <property type="match status" value="1"/>
</dbReference>
<dbReference type="Proteomes" id="UP000237000">
    <property type="component" value="Unassembled WGS sequence"/>
</dbReference>
<keyword evidence="5" id="KW-1185">Reference proteome</keyword>
<dbReference type="EMBL" id="JXTC01000420">
    <property type="protein sequence ID" value="PON55523.1"/>
    <property type="molecule type" value="Genomic_DNA"/>
</dbReference>
<evidence type="ECO:0000313" key="5">
    <source>
        <dbReference type="Proteomes" id="UP000237000"/>
    </source>
</evidence>
<gene>
    <name evidence="4" type="primary">TorRR23</name>
    <name evidence="4" type="ORF">TorRG33x02_299100</name>
</gene>
<proteinExistence type="predicted"/>
<feature type="modified residue" description="4-aspartylphosphate" evidence="1">
    <location>
        <position position="95"/>
    </location>
</feature>
<reference evidence="5" key="1">
    <citation type="submission" date="2016-06" db="EMBL/GenBank/DDBJ databases">
        <title>Parallel loss of symbiosis genes in relatives of nitrogen-fixing non-legume Parasponia.</title>
        <authorList>
            <person name="Van Velzen R."/>
            <person name="Holmer R."/>
            <person name="Bu F."/>
            <person name="Rutten L."/>
            <person name="Van Zeijl A."/>
            <person name="Liu W."/>
            <person name="Santuari L."/>
            <person name="Cao Q."/>
            <person name="Sharma T."/>
            <person name="Shen D."/>
            <person name="Roswanjaya Y."/>
            <person name="Wardhani T."/>
            <person name="Kalhor M.S."/>
            <person name="Jansen J."/>
            <person name="Van den Hoogen J."/>
            <person name="Gungor B."/>
            <person name="Hartog M."/>
            <person name="Hontelez J."/>
            <person name="Verver J."/>
            <person name="Yang W.-C."/>
            <person name="Schijlen E."/>
            <person name="Repin R."/>
            <person name="Schilthuizen M."/>
            <person name="Schranz E."/>
            <person name="Heidstra R."/>
            <person name="Miyata K."/>
            <person name="Fedorova E."/>
            <person name="Kohlen W."/>
            <person name="Bisseling T."/>
            <person name="Smit S."/>
            <person name="Geurts R."/>
        </authorList>
    </citation>
    <scope>NUCLEOTIDE SEQUENCE [LARGE SCALE GENOMIC DNA]</scope>
    <source>
        <strain evidence="5">cv. RG33-2</strain>
    </source>
</reference>
<feature type="region of interest" description="Disordered" evidence="2">
    <location>
        <begin position="1"/>
        <end position="34"/>
    </location>
</feature>
<keyword evidence="1" id="KW-0597">Phosphoprotein</keyword>
<comment type="caution">
    <text evidence="4">The sequence shown here is derived from an EMBL/GenBank/DDBJ whole genome shotgun (WGS) entry which is preliminary data.</text>
</comment>
<organism evidence="4 5">
    <name type="scientific">Trema orientale</name>
    <name type="common">Charcoal tree</name>
    <name type="synonym">Celtis orientalis</name>
    <dbReference type="NCBI Taxonomy" id="63057"/>
    <lineage>
        <taxon>Eukaryota</taxon>
        <taxon>Viridiplantae</taxon>
        <taxon>Streptophyta</taxon>
        <taxon>Embryophyta</taxon>
        <taxon>Tracheophyta</taxon>
        <taxon>Spermatophyta</taxon>
        <taxon>Magnoliopsida</taxon>
        <taxon>eudicotyledons</taxon>
        <taxon>Gunneridae</taxon>
        <taxon>Pentapetalae</taxon>
        <taxon>rosids</taxon>
        <taxon>fabids</taxon>
        <taxon>Rosales</taxon>
        <taxon>Cannabaceae</taxon>
        <taxon>Trema</taxon>
    </lineage>
</organism>
<dbReference type="InterPro" id="IPR011006">
    <property type="entry name" value="CheY-like_superfamily"/>
</dbReference>
<evidence type="ECO:0000256" key="2">
    <source>
        <dbReference type="SAM" id="MobiDB-lite"/>
    </source>
</evidence>
<evidence type="ECO:0000313" key="4">
    <source>
        <dbReference type="EMBL" id="PON55523.1"/>
    </source>
</evidence>
<dbReference type="InParanoid" id="A0A2P5C369"/>
<dbReference type="PANTHER" id="PTHR43228:SF17">
    <property type="entry name" value="HISTIDINE KINASE RESPONSE REGULATOR AND TRANSCRIPTION FACTOR RR-A-TYPE FAMILY-RELATED"/>
    <property type="match status" value="1"/>
</dbReference>
<evidence type="ECO:0000256" key="1">
    <source>
        <dbReference type="PROSITE-ProRule" id="PRU00169"/>
    </source>
</evidence>
<name>A0A2P5C369_TREOI</name>
<dbReference type="CDD" id="cd17546">
    <property type="entry name" value="REC_hyHK_CKI1_RcsC-like"/>
    <property type="match status" value="1"/>
</dbReference>
<dbReference type="SUPFAM" id="SSF52172">
    <property type="entry name" value="CheY-like"/>
    <property type="match status" value="1"/>
</dbReference>
<sequence length="162" mass="17804">MAPAYFSPSQARASGDERLPPRRNPFEEDLSAKGNSTMTWRNRLTAIVVDSGSLCRRIVRGVLAVYGVETEAVDGGSAAVERINAGARFDLIVIDPNLTGMSGMETCRELRAMAPQSRIVGLSAYYNEVERVAFLEAGGDDYFEKPFGPDKFIPILRELDNQ</sequence>
<dbReference type="GO" id="GO:0000160">
    <property type="term" value="P:phosphorelay signal transduction system"/>
    <property type="evidence" value="ECO:0007669"/>
    <property type="project" value="InterPro"/>
</dbReference>
<accession>A0A2P5C369</accession>
<dbReference type="Gene3D" id="3.40.50.2300">
    <property type="match status" value="1"/>
</dbReference>
<dbReference type="PANTHER" id="PTHR43228">
    <property type="entry name" value="TWO-COMPONENT RESPONSE REGULATOR"/>
    <property type="match status" value="1"/>
</dbReference>
<dbReference type="OrthoDB" id="21225at2759"/>
<dbReference type="STRING" id="63057.A0A2P5C369"/>
<dbReference type="InterPro" id="IPR052048">
    <property type="entry name" value="ST_Response_Regulator"/>
</dbReference>
<feature type="domain" description="Response regulatory" evidence="3">
    <location>
        <begin position="45"/>
        <end position="160"/>
    </location>
</feature>